<dbReference type="AlphaFoldDB" id="A0A9P0E8V5"/>
<evidence type="ECO:0000313" key="3">
    <source>
        <dbReference type="Proteomes" id="UP001152798"/>
    </source>
</evidence>
<gene>
    <name evidence="2" type="ORF">NEZAVI_LOCUS923</name>
</gene>
<accession>A0A9P0E8V5</accession>
<feature type="region of interest" description="Disordered" evidence="1">
    <location>
        <begin position="104"/>
        <end position="123"/>
    </location>
</feature>
<dbReference type="Proteomes" id="UP001152798">
    <property type="component" value="Chromosome 1"/>
</dbReference>
<keyword evidence="3" id="KW-1185">Reference proteome</keyword>
<proteinExistence type="predicted"/>
<organism evidence="2 3">
    <name type="scientific">Nezara viridula</name>
    <name type="common">Southern green stink bug</name>
    <name type="synonym">Cimex viridulus</name>
    <dbReference type="NCBI Taxonomy" id="85310"/>
    <lineage>
        <taxon>Eukaryota</taxon>
        <taxon>Metazoa</taxon>
        <taxon>Ecdysozoa</taxon>
        <taxon>Arthropoda</taxon>
        <taxon>Hexapoda</taxon>
        <taxon>Insecta</taxon>
        <taxon>Pterygota</taxon>
        <taxon>Neoptera</taxon>
        <taxon>Paraneoptera</taxon>
        <taxon>Hemiptera</taxon>
        <taxon>Heteroptera</taxon>
        <taxon>Panheteroptera</taxon>
        <taxon>Pentatomomorpha</taxon>
        <taxon>Pentatomoidea</taxon>
        <taxon>Pentatomidae</taxon>
        <taxon>Pentatominae</taxon>
        <taxon>Nezara</taxon>
    </lineage>
</organism>
<name>A0A9P0E8V5_NEZVI</name>
<protein>
    <submittedName>
        <fullName evidence="2">Uncharacterized protein</fullName>
    </submittedName>
</protein>
<dbReference type="EMBL" id="OV725077">
    <property type="protein sequence ID" value="CAH1389526.1"/>
    <property type="molecule type" value="Genomic_DNA"/>
</dbReference>
<reference evidence="2" key="1">
    <citation type="submission" date="2022-01" db="EMBL/GenBank/DDBJ databases">
        <authorList>
            <person name="King R."/>
        </authorList>
    </citation>
    <scope>NUCLEOTIDE SEQUENCE</scope>
</reference>
<sequence>MESRLHLFSTRPRYHLHNCRCLLESCVLAPSQPWRERGNQVLDLSIYSNQEIIQVTYDGPFVTLHFLSFQLLGPDGIRKSGPSFLRRDIKIRTSDCVLRITKKQKPLEQQGSKKRSTDKEEGTATVCRQSTFTMYRPDAAATIRTGAAAKYQMDPIPQWLSKVNLCKCYLFLVTAVHQQLPPPRHGGNANQYTLTSRWAELYIPIAADYNYTNCTNIRRQLRNRRRLVERKLLLGHGWKLCRFRTITKPLPSQPYTLPNQVTNCQAAILVLGGYAIRSKLVLIPPSVGKRMNTITFHSEAGQLSTRINRFQLESIPEVLPGTQSHRTIIEYLQRMLGNEIDHLVLDSAGLLTIYRPALPNSDGLINSLMEDMESTIWGFATDPNRVDYGLFSRRQGSSSTSAVCPLWIGMARV</sequence>
<evidence type="ECO:0000313" key="2">
    <source>
        <dbReference type="EMBL" id="CAH1389526.1"/>
    </source>
</evidence>
<evidence type="ECO:0000256" key="1">
    <source>
        <dbReference type="SAM" id="MobiDB-lite"/>
    </source>
</evidence>